<proteinExistence type="predicted"/>
<gene>
    <name evidence="1" type="ORF">SADUNF_Sadunf02G0117600</name>
</gene>
<protein>
    <submittedName>
        <fullName evidence="1">Uncharacterized protein</fullName>
    </submittedName>
</protein>
<evidence type="ECO:0000313" key="1">
    <source>
        <dbReference type="EMBL" id="KAF9687673.1"/>
    </source>
</evidence>
<evidence type="ECO:0000313" key="2">
    <source>
        <dbReference type="Proteomes" id="UP000657918"/>
    </source>
</evidence>
<dbReference type="EMBL" id="JADGMS010000002">
    <property type="protein sequence ID" value="KAF9687673.1"/>
    <property type="molecule type" value="Genomic_DNA"/>
</dbReference>
<dbReference type="Proteomes" id="UP000657918">
    <property type="component" value="Unassembled WGS sequence"/>
</dbReference>
<sequence length="130" mass="14387">MLLWIDKGLGLSLTRWKRTAFMHISSQRNPGLSEHRGPLLGKSSFLDKWPNLGASVAPGFYIDKVKSTVSLMVDSATTMLRSLDSKIESDGGMVDMIRSLSAILSQELVLVAITSKKIKFSSRCHAQRVH</sequence>
<dbReference type="AlphaFoldDB" id="A0A835N7S2"/>
<comment type="caution">
    <text evidence="1">The sequence shown here is derived from an EMBL/GenBank/DDBJ whole genome shotgun (WGS) entry which is preliminary data.</text>
</comment>
<accession>A0A835N7S2</accession>
<organism evidence="1 2">
    <name type="scientific">Salix dunnii</name>
    <dbReference type="NCBI Taxonomy" id="1413687"/>
    <lineage>
        <taxon>Eukaryota</taxon>
        <taxon>Viridiplantae</taxon>
        <taxon>Streptophyta</taxon>
        <taxon>Embryophyta</taxon>
        <taxon>Tracheophyta</taxon>
        <taxon>Spermatophyta</taxon>
        <taxon>Magnoliopsida</taxon>
        <taxon>eudicotyledons</taxon>
        <taxon>Gunneridae</taxon>
        <taxon>Pentapetalae</taxon>
        <taxon>rosids</taxon>
        <taxon>fabids</taxon>
        <taxon>Malpighiales</taxon>
        <taxon>Salicaceae</taxon>
        <taxon>Saliceae</taxon>
        <taxon>Salix</taxon>
    </lineage>
</organism>
<name>A0A835N7S2_9ROSI</name>
<reference evidence="1 2" key="1">
    <citation type="submission" date="2020-10" db="EMBL/GenBank/DDBJ databases">
        <title>Plant Genome Project.</title>
        <authorList>
            <person name="Zhang R.-G."/>
        </authorList>
    </citation>
    <scope>NUCLEOTIDE SEQUENCE [LARGE SCALE GENOMIC DNA]</scope>
    <source>
        <strain evidence="1">FAFU-HL-1</strain>
        <tissue evidence="1">Leaf</tissue>
    </source>
</reference>
<keyword evidence="2" id="KW-1185">Reference proteome</keyword>